<comment type="caution">
    <text evidence="1">The sequence shown here is derived from an EMBL/GenBank/DDBJ whole genome shotgun (WGS) entry which is preliminary data.</text>
</comment>
<evidence type="ECO:0000313" key="1">
    <source>
        <dbReference type="EMBL" id="KAK2155070.1"/>
    </source>
</evidence>
<keyword evidence="2" id="KW-1185">Reference proteome</keyword>
<proteinExistence type="predicted"/>
<dbReference type="AlphaFoldDB" id="A0AAD9JN44"/>
<dbReference type="SUPFAM" id="SSF50978">
    <property type="entry name" value="WD40 repeat-like"/>
    <property type="match status" value="1"/>
</dbReference>
<protein>
    <submittedName>
        <fullName evidence="1">Uncharacterized protein</fullName>
    </submittedName>
</protein>
<accession>A0AAD9JN44</accession>
<gene>
    <name evidence="1" type="ORF">LSH36_250g03049</name>
</gene>
<dbReference type="InterPro" id="IPR036322">
    <property type="entry name" value="WD40_repeat_dom_sf"/>
</dbReference>
<dbReference type="EMBL" id="JAODUP010000250">
    <property type="protein sequence ID" value="KAK2155070.1"/>
    <property type="molecule type" value="Genomic_DNA"/>
</dbReference>
<reference evidence="1" key="1">
    <citation type="journal article" date="2023" name="Mol. Biol. Evol.">
        <title>Third-Generation Sequencing Reveals the Adaptive Role of the Epigenome in Three Deep-Sea Polychaetes.</title>
        <authorList>
            <person name="Perez M."/>
            <person name="Aroh O."/>
            <person name="Sun Y."/>
            <person name="Lan Y."/>
            <person name="Juniper S.K."/>
            <person name="Young C.R."/>
            <person name="Angers B."/>
            <person name="Qian P.Y."/>
        </authorList>
    </citation>
    <scope>NUCLEOTIDE SEQUENCE</scope>
    <source>
        <strain evidence="1">P08H-3</strain>
    </source>
</reference>
<name>A0AAD9JN44_9ANNE</name>
<evidence type="ECO:0000313" key="2">
    <source>
        <dbReference type="Proteomes" id="UP001208570"/>
    </source>
</evidence>
<organism evidence="1 2">
    <name type="scientific">Paralvinella palmiformis</name>
    <dbReference type="NCBI Taxonomy" id="53620"/>
    <lineage>
        <taxon>Eukaryota</taxon>
        <taxon>Metazoa</taxon>
        <taxon>Spiralia</taxon>
        <taxon>Lophotrochozoa</taxon>
        <taxon>Annelida</taxon>
        <taxon>Polychaeta</taxon>
        <taxon>Sedentaria</taxon>
        <taxon>Canalipalpata</taxon>
        <taxon>Terebellida</taxon>
        <taxon>Terebelliformia</taxon>
        <taxon>Alvinellidae</taxon>
        <taxon>Paralvinella</taxon>
    </lineage>
</organism>
<dbReference type="Proteomes" id="UP001208570">
    <property type="component" value="Unassembled WGS sequence"/>
</dbReference>
<sequence>MDVTAMCDKLTKLHLAGKSSLCLEKPNTEYVIHLDSQSCSKSNTSALLAASSSNLNVRLYSRNSLVYSRTLSGYTEINNRLSSLDVSCDGNFICAGTDVLKEDAYLIFW</sequence>